<evidence type="ECO:0000313" key="1">
    <source>
        <dbReference type="EMBL" id="PNR52126.1"/>
    </source>
</evidence>
<dbReference type="Gramene" id="Pp3c6_4598V3.1">
    <property type="protein sequence ID" value="PAC:32976148.CDS.1"/>
    <property type="gene ID" value="Pp3c6_4598"/>
</dbReference>
<dbReference type="AlphaFoldDB" id="A0A2K1KEC0"/>
<gene>
    <name evidence="1" type="ORF">PHYPA_008500</name>
</gene>
<dbReference type="EMBL" id="ABEU02000006">
    <property type="protein sequence ID" value="PNR52126.1"/>
    <property type="molecule type" value="Genomic_DNA"/>
</dbReference>
<reference evidence="1 3" key="2">
    <citation type="journal article" date="2018" name="Plant J.">
        <title>The Physcomitrella patens chromosome-scale assembly reveals moss genome structure and evolution.</title>
        <authorList>
            <person name="Lang D."/>
            <person name="Ullrich K.K."/>
            <person name="Murat F."/>
            <person name="Fuchs J."/>
            <person name="Jenkins J."/>
            <person name="Haas F.B."/>
            <person name="Piednoel M."/>
            <person name="Gundlach H."/>
            <person name="Van Bel M."/>
            <person name="Meyberg R."/>
            <person name="Vives C."/>
            <person name="Morata J."/>
            <person name="Symeonidi A."/>
            <person name="Hiss M."/>
            <person name="Muchero W."/>
            <person name="Kamisugi Y."/>
            <person name="Saleh O."/>
            <person name="Blanc G."/>
            <person name="Decker E.L."/>
            <person name="van Gessel N."/>
            <person name="Grimwood J."/>
            <person name="Hayes R.D."/>
            <person name="Graham S.W."/>
            <person name="Gunter L.E."/>
            <person name="McDaniel S.F."/>
            <person name="Hoernstein S.N.W."/>
            <person name="Larsson A."/>
            <person name="Li F.W."/>
            <person name="Perroud P.F."/>
            <person name="Phillips J."/>
            <person name="Ranjan P."/>
            <person name="Rokshar D.S."/>
            <person name="Rothfels C.J."/>
            <person name="Schneider L."/>
            <person name="Shu S."/>
            <person name="Stevenson D.W."/>
            <person name="Thummler F."/>
            <person name="Tillich M."/>
            <person name="Villarreal Aguilar J.C."/>
            <person name="Widiez T."/>
            <person name="Wong G.K."/>
            <person name="Wymore A."/>
            <person name="Zhang Y."/>
            <person name="Zimmer A.D."/>
            <person name="Quatrano R.S."/>
            <person name="Mayer K.F.X."/>
            <person name="Goodstein D."/>
            <person name="Casacuberta J.M."/>
            <person name="Vandepoele K."/>
            <person name="Reski R."/>
            <person name="Cuming A.C."/>
            <person name="Tuskan G.A."/>
            <person name="Maumus F."/>
            <person name="Salse J."/>
            <person name="Schmutz J."/>
            <person name="Rensing S.A."/>
        </authorList>
    </citation>
    <scope>NUCLEOTIDE SEQUENCE [LARGE SCALE GENOMIC DNA]</scope>
    <source>
        <strain evidence="2 3">cv. Gransden 2004</strain>
    </source>
</reference>
<evidence type="ECO:0000313" key="2">
    <source>
        <dbReference type="EnsemblPlants" id="PAC:32976148.CDS.1"/>
    </source>
</evidence>
<dbReference type="InParanoid" id="A0A2K1KEC0"/>
<dbReference type="EnsemblPlants" id="Pp3c6_4598V3.1">
    <property type="protein sequence ID" value="PAC:32976148.CDS.1"/>
    <property type="gene ID" value="Pp3c6_4598"/>
</dbReference>
<keyword evidence="3" id="KW-1185">Reference proteome</keyword>
<protein>
    <submittedName>
        <fullName evidence="1 2">Uncharacterized protein</fullName>
    </submittedName>
</protein>
<accession>A0A2K1KEC0</accession>
<organism evidence="1">
    <name type="scientific">Physcomitrium patens</name>
    <name type="common">Spreading-leaved earth moss</name>
    <name type="synonym">Physcomitrella patens</name>
    <dbReference type="NCBI Taxonomy" id="3218"/>
    <lineage>
        <taxon>Eukaryota</taxon>
        <taxon>Viridiplantae</taxon>
        <taxon>Streptophyta</taxon>
        <taxon>Embryophyta</taxon>
        <taxon>Bryophyta</taxon>
        <taxon>Bryophytina</taxon>
        <taxon>Bryopsida</taxon>
        <taxon>Funariidae</taxon>
        <taxon>Funariales</taxon>
        <taxon>Funariaceae</taxon>
        <taxon>Physcomitrium</taxon>
    </lineage>
</organism>
<name>A0A2K1KEC0_PHYPA</name>
<dbReference type="Proteomes" id="UP000006727">
    <property type="component" value="Chromosome 6"/>
</dbReference>
<evidence type="ECO:0000313" key="3">
    <source>
        <dbReference type="Proteomes" id="UP000006727"/>
    </source>
</evidence>
<reference evidence="1 3" key="1">
    <citation type="journal article" date="2008" name="Science">
        <title>The Physcomitrella genome reveals evolutionary insights into the conquest of land by plants.</title>
        <authorList>
            <person name="Rensing S."/>
            <person name="Lang D."/>
            <person name="Zimmer A."/>
            <person name="Terry A."/>
            <person name="Salamov A."/>
            <person name="Shapiro H."/>
            <person name="Nishiyama T."/>
            <person name="Perroud P.-F."/>
            <person name="Lindquist E."/>
            <person name="Kamisugi Y."/>
            <person name="Tanahashi T."/>
            <person name="Sakakibara K."/>
            <person name="Fujita T."/>
            <person name="Oishi K."/>
            <person name="Shin-I T."/>
            <person name="Kuroki Y."/>
            <person name="Toyoda A."/>
            <person name="Suzuki Y."/>
            <person name="Hashimoto A."/>
            <person name="Yamaguchi K."/>
            <person name="Sugano A."/>
            <person name="Kohara Y."/>
            <person name="Fujiyama A."/>
            <person name="Anterola A."/>
            <person name="Aoki S."/>
            <person name="Ashton N."/>
            <person name="Barbazuk W.B."/>
            <person name="Barker E."/>
            <person name="Bennetzen J."/>
            <person name="Bezanilla M."/>
            <person name="Blankenship R."/>
            <person name="Cho S.H."/>
            <person name="Dutcher S."/>
            <person name="Estelle M."/>
            <person name="Fawcett J.A."/>
            <person name="Gundlach H."/>
            <person name="Hanada K."/>
            <person name="Heyl A."/>
            <person name="Hicks K.A."/>
            <person name="Hugh J."/>
            <person name="Lohr M."/>
            <person name="Mayer K."/>
            <person name="Melkozernov A."/>
            <person name="Murata T."/>
            <person name="Nelson D."/>
            <person name="Pils B."/>
            <person name="Prigge M."/>
            <person name="Reiss B."/>
            <person name="Renner T."/>
            <person name="Rombauts S."/>
            <person name="Rushton P."/>
            <person name="Sanderfoot A."/>
            <person name="Schween G."/>
            <person name="Shiu S.-H."/>
            <person name="Stueber K."/>
            <person name="Theodoulou F.L."/>
            <person name="Tu H."/>
            <person name="Van de Peer Y."/>
            <person name="Verrier P.J."/>
            <person name="Waters E."/>
            <person name="Wood A."/>
            <person name="Yang L."/>
            <person name="Cove D."/>
            <person name="Cuming A."/>
            <person name="Hasebe M."/>
            <person name="Lucas S."/>
            <person name="Mishler D.B."/>
            <person name="Reski R."/>
            <person name="Grigoriev I."/>
            <person name="Quatrano R.S."/>
            <person name="Boore J.L."/>
        </authorList>
    </citation>
    <scope>NUCLEOTIDE SEQUENCE [LARGE SCALE GENOMIC DNA]</scope>
    <source>
        <strain evidence="2 3">cv. Gransden 2004</strain>
    </source>
</reference>
<reference evidence="2" key="3">
    <citation type="submission" date="2020-12" db="UniProtKB">
        <authorList>
            <consortium name="EnsemblPlants"/>
        </authorList>
    </citation>
    <scope>IDENTIFICATION</scope>
</reference>
<sequence>MKKGLLKCDSRPPTPQCSFQKEILILPLKIFTILNSTRSQSLSSGNRQVWTLTINKNMVLIVCVKDLNAHWYTYDQKPTCH</sequence>
<proteinExistence type="predicted"/>